<dbReference type="Pfam" id="PF22570">
    <property type="entry name" value="LiaF-TM"/>
    <property type="match status" value="1"/>
</dbReference>
<evidence type="ECO:0000313" key="4">
    <source>
        <dbReference type="EMBL" id="OIU73301.1"/>
    </source>
</evidence>
<dbReference type="EMBL" id="MINN01000011">
    <property type="protein sequence ID" value="OIU73301.1"/>
    <property type="molecule type" value="Genomic_DNA"/>
</dbReference>
<feature type="transmembrane region" description="Helical" evidence="1">
    <location>
        <begin position="6"/>
        <end position="31"/>
    </location>
</feature>
<keyword evidence="1" id="KW-0812">Transmembrane</keyword>
<dbReference type="InterPro" id="IPR016975">
    <property type="entry name" value="Cell_wall_LiaF"/>
</dbReference>
<sequence>MLLLLNLGVISLEITMDFVNIIPILLVLIGLKWLVDSFSNKSFGKLLFGLFSLVYGSLIFLDKWNKVNFDYGSWWKLWPLFIIAIAIRTVMNKSLNLTVTVDRSSDRNEDKTFKGREEGSLKTVKKNHRKNFIIGEIKYSEPNWALEPMNFQNVVGDYYFDFSKAFIPEGETPIVIKGWVGDVKVIIPENIPVDIEIDVKVGEVKLFDQKSAEIRSDFYYRSPGYEESSKKIKLLINIKVASIRVSEV</sequence>
<keyword evidence="5" id="KW-1185">Reference proteome</keyword>
<evidence type="ECO:0000259" key="2">
    <source>
        <dbReference type="Pfam" id="PF09922"/>
    </source>
</evidence>
<feature type="domain" description="LiaF transmembrane" evidence="3">
    <location>
        <begin position="2"/>
        <end position="94"/>
    </location>
</feature>
<keyword evidence="1" id="KW-1133">Transmembrane helix</keyword>
<evidence type="ECO:0000259" key="3">
    <source>
        <dbReference type="Pfam" id="PF22570"/>
    </source>
</evidence>
<dbReference type="GO" id="GO:0016020">
    <property type="term" value="C:membrane"/>
    <property type="evidence" value="ECO:0007669"/>
    <property type="project" value="InterPro"/>
</dbReference>
<gene>
    <name evidence="4" type="ORF">BHE18_14190</name>
</gene>
<feature type="transmembrane region" description="Helical" evidence="1">
    <location>
        <begin position="43"/>
        <end position="61"/>
    </location>
</feature>
<dbReference type="NCBIfam" id="NF040535">
    <property type="entry name" value="LiaF_C_term"/>
    <property type="match status" value="1"/>
</dbReference>
<evidence type="ECO:0000313" key="5">
    <source>
        <dbReference type="Proteomes" id="UP000182062"/>
    </source>
</evidence>
<dbReference type="Pfam" id="PF09922">
    <property type="entry name" value="LiaF-like_C"/>
    <property type="match status" value="1"/>
</dbReference>
<reference evidence="4 5" key="1">
    <citation type="submission" date="2016-09" db="EMBL/GenBank/DDBJ databases">
        <title>Bacillus aquimaris SAMM genome sequence reveals colonization and biosurfactant production capacities.</title>
        <authorList>
            <person name="Waghmode S.R."/>
            <person name="Suryavanshi M.V."/>
        </authorList>
    </citation>
    <scope>NUCLEOTIDE SEQUENCE [LARGE SCALE GENOMIC DNA]</scope>
    <source>
        <strain evidence="4 5">SAMM</strain>
    </source>
</reference>
<organism evidence="4 5">
    <name type="scientific">Rossellomorea aquimaris</name>
    <dbReference type="NCBI Taxonomy" id="189382"/>
    <lineage>
        <taxon>Bacteria</taxon>
        <taxon>Bacillati</taxon>
        <taxon>Bacillota</taxon>
        <taxon>Bacilli</taxon>
        <taxon>Bacillales</taxon>
        <taxon>Bacillaceae</taxon>
        <taxon>Rossellomorea</taxon>
    </lineage>
</organism>
<dbReference type="InterPro" id="IPR054331">
    <property type="entry name" value="LiaF_TM"/>
</dbReference>
<protein>
    <submittedName>
        <fullName evidence="4">Uncharacterized protein</fullName>
    </submittedName>
</protein>
<dbReference type="Proteomes" id="UP000182062">
    <property type="component" value="Unassembled WGS sequence"/>
</dbReference>
<dbReference type="PIRSF" id="PIRSF031509">
    <property type="entry name" value="Cell_wall_LiaF/YvqF"/>
    <property type="match status" value="1"/>
</dbReference>
<dbReference type="AlphaFoldDB" id="A0A1J6W6M7"/>
<dbReference type="InterPro" id="IPR024425">
    <property type="entry name" value="LiaF-like_C"/>
</dbReference>
<evidence type="ECO:0000256" key="1">
    <source>
        <dbReference type="SAM" id="Phobius"/>
    </source>
</evidence>
<name>A0A1J6W6M7_9BACI</name>
<accession>A0A1J6W6M7</accession>
<feature type="domain" description="Cell wall-active antibiotics response LiaF-like C-terminal" evidence="2">
    <location>
        <begin position="133"/>
        <end position="245"/>
    </location>
</feature>
<comment type="caution">
    <text evidence="4">The sequence shown here is derived from an EMBL/GenBank/DDBJ whole genome shotgun (WGS) entry which is preliminary data.</text>
</comment>
<feature type="transmembrane region" description="Helical" evidence="1">
    <location>
        <begin position="73"/>
        <end position="91"/>
    </location>
</feature>
<dbReference type="InterPro" id="IPR047793">
    <property type="entry name" value="LiaF_C"/>
</dbReference>
<proteinExistence type="predicted"/>
<keyword evidence="1" id="KW-0472">Membrane</keyword>